<organism evidence="2 3">
    <name type="scientific">Macrosiphum euphorbiae</name>
    <name type="common">potato aphid</name>
    <dbReference type="NCBI Taxonomy" id="13131"/>
    <lineage>
        <taxon>Eukaryota</taxon>
        <taxon>Metazoa</taxon>
        <taxon>Ecdysozoa</taxon>
        <taxon>Arthropoda</taxon>
        <taxon>Hexapoda</taxon>
        <taxon>Insecta</taxon>
        <taxon>Pterygota</taxon>
        <taxon>Neoptera</taxon>
        <taxon>Paraneoptera</taxon>
        <taxon>Hemiptera</taxon>
        <taxon>Sternorrhyncha</taxon>
        <taxon>Aphidomorpha</taxon>
        <taxon>Aphidoidea</taxon>
        <taxon>Aphididae</taxon>
        <taxon>Macrosiphini</taxon>
        <taxon>Macrosiphum</taxon>
    </lineage>
</organism>
<accession>A0AAV0WDD7</accession>
<name>A0AAV0WDD7_9HEMI</name>
<evidence type="ECO:0000256" key="1">
    <source>
        <dbReference type="SAM" id="MobiDB-lite"/>
    </source>
</evidence>
<proteinExistence type="predicted"/>
<gene>
    <name evidence="2" type="ORF">MEUPH1_LOCUS10068</name>
</gene>
<dbReference type="EMBL" id="CARXXK010000002">
    <property type="protein sequence ID" value="CAI6354015.1"/>
    <property type="molecule type" value="Genomic_DNA"/>
</dbReference>
<dbReference type="Proteomes" id="UP001160148">
    <property type="component" value="Unassembled WGS sequence"/>
</dbReference>
<comment type="caution">
    <text evidence="2">The sequence shown here is derived from an EMBL/GenBank/DDBJ whole genome shotgun (WGS) entry which is preliminary data.</text>
</comment>
<keyword evidence="3" id="KW-1185">Reference proteome</keyword>
<sequence>MTAHTAQCLQPARPDGSHLHPSFTTSSSSTPSPPRQTPWPMDFIRDHACSSPSSHRRYRLEATSSPHHRSSPALSHRCSCP</sequence>
<feature type="region of interest" description="Disordered" evidence="1">
    <location>
        <begin position="1"/>
        <end position="81"/>
    </location>
</feature>
<protein>
    <submittedName>
        <fullName evidence="2">Uncharacterized protein</fullName>
    </submittedName>
</protein>
<feature type="compositionally biased region" description="Low complexity" evidence="1">
    <location>
        <begin position="21"/>
        <end position="30"/>
    </location>
</feature>
<reference evidence="2 3" key="1">
    <citation type="submission" date="2023-01" db="EMBL/GenBank/DDBJ databases">
        <authorList>
            <person name="Whitehead M."/>
        </authorList>
    </citation>
    <scope>NUCLEOTIDE SEQUENCE [LARGE SCALE GENOMIC DNA]</scope>
</reference>
<dbReference type="AlphaFoldDB" id="A0AAV0WDD7"/>
<evidence type="ECO:0000313" key="3">
    <source>
        <dbReference type="Proteomes" id="UP001160148"/>
    </source>
</evidence>
<evidence type="ECO:0000313" key="2">
    <source>
        <dbReference type="EMBL" id="CAI6354015.1"/>
    </source>
</evidence>